<dbReference type="EMBL" id="JAFKCZ010000009">
    <property type="protein sequence ID" value="MBN7797548.1"/>
    <property type="molecule type" value="Genomic_DNA"/>
</dbReference>
<name>A0A939DGB7_9GAMM</name>
<keyword evidence="3" id="KW-1185">Reference proteome</keyword>
<dbReference type="AlphaFoldDB" id="A0A939DGB7"/>
<evidence type="ECO:0000313" key="3">
    <source>
        <dbReference type="Proteomes" id="UP000664303"/>
    </source>
</evidence>
<gene>
    <name evidence="2" type="ORF">JYP50_13140</name>
</gene>
<keyword evidence="1" id="KW-0472">Membrane</keyword>
<sequence>MDIEYQTYLSLLLITRLALLRQDGPVSLGFSMALGASQILLVALGFGLSGAALPAIAAIALFTLPGGIAERWVSPLWWRLLSLFGLAVTPALLQPLVGELAFSDAALRTGDLADGLGALMVGAERWESARILSPLLAVLVLANEANIAMRVVLGACGLVPRRPPGDTDSQAETDTREFNAGRVIGILERWLMFAVIAYAGDWSALGFIIAAKGLVRFNKLQDPIFAEYLLVGTLLSTLFAIVVAAWLG</sequence>
<keyword evidence="1" id="KW-1133">Transmembrane helix</keyword>
<reference evidence="2" key="1">
    <citation type="submission" date="2021-02" db="EMBL/GenBank/DDBJ databases">
        <title>PHA producing bacteria isolated from coastal sediment in Guangdong, Shenzhen.</title>
        <authorList>
            <person name="Zheng W."/>
            <person name="Yu S."/>
            <person name="Huang Y."/>
        </authorList>
    </citation>
    <scope>NUCLEOTIDE SEQUENCE</scope>
    <source>
        <strain evidence="2">TN14-10</strain>
    </source>
</reference>
<protein>
    <submittedName>
        <fullName evidence="2">Uncharacterized protein</fullName>
    </submittedName>
</protein>
<feature type="transmembrane region" description="Helical" evidence="1">
    <location>
        <begin position="39"/>
        <end position="64"/>
    </location>
</feature>
<evidence type="ECO:0000256" key="1">
    <source>
        <dbReference type="SAM" id="Phobius"/>
    </source>
</evidence>
<feature type="transmembrane region" description="Helical" evidence="1">
    <location>
        <begin position="76"/>
        <end position="93"/>
    </location>
</feature>
<feature type="transmembrane region" description="Helical" evidence="1">
    <location>
        <begin position="227"/>
        <end position="247"/>
    </location>
</feature>
<accession>A0A939DGB7</accession>
<dbReference type="Proteomes" id="UP000664303">
    <property type="component" value="Unassembled WGS sequence"/>
</dbReference>
<evidence type="ECO:0000313" key="2">
    <source>
        <dbReference type="EMBL" id="MBN7797548.1"/>
    </source>
</evidence>
<proteinExistence type="predicted"/>
<comment type="caution">
    <text evidence="2">The sequence shown here is derived from an EMBL/GenBank/DDBJ whole genome shotgun (WGS) entry which is preliminary data.</text>
</comment>
<keyword evidence="1" id="KW-0812">Transmembrane</keyword>
<organism evidence="2 3">
    <name type="scientific">Parahaliea mediterranea</name>
    <dbReference type="NCBI Taxonomy" id="651086"/>
    <lineage>
        <taxon>Bacteria</taxon>
        <taxon>Pseudomonadati</taxon>
        <taxon>Pseudomonadota</taxon>
        <taxon>Gammaproteobacteria</taxon>
        <taxon>Cellvibrionales</taxon>
        <taxon>Halieaceae</taxon>
        <taxon>Parahaliea</taxon>
    </lineage>
</organism>
<feature type="transmembrane region" description="Helical" evidence="1">
    <location>
        <begin position="190"/>
        <end position="215"/>
    </location>
</feature>
<dbReference type="RefSeq" id="WP_206561000.1">
    <property type="nucleotide sequence ID" value="NZ_JAFKCZ010000009.1"/>
</dbReference>